<proteinExistence type="predicted"/>
<dbReference type="Pfam" id="PF04266">
    <property type="entry name" value="ASCH"/>
    <property type="match status" value="1"/>
</dbReference>
<sequence>MAARQYDETLEMTPRQQAFVAAFLATLEEPERYRASAIQPDMFCDNRADADECARLVDQGIKRASCSLLAAYEIEGIDRPAPGAFTLVVDWAQNPVCVIVTTQVEIAPFDQVSAEFAYLEGEGDRSLAQWRETHRRYFERAASQLGISFSPQDLLLLEQFEKVYPL</sequence>
<dbReference type="PANTHER" id="PTHR39203">
    <property type="entry name" value="CYTOPLASMIC PROTEIN-RELATED"/>
    <property type="match status" value="1"/>
</dbReference>
<dbReference type="InterPro" id="IPR007374">
    <property type="entry name" value="ASCH_domain"/>
</dbReference>
<evidence type="ECO:0000313" key="3">
    <source>
        <dbReference type="Proteomes" id="UP001321526"/>
    </source>
</evidence>
<organism evidence="2 3">
    <name type="scientific">Salinicola endophyticus</name>
    <dbReference type="NCBI Taxonomy" id="1949083"/>
    <lineage>
        <taxon>Bacteria</taxon>
        <taxon>Pseudomonadati</taxon>
        <taxon>Pseudomonadota</taxon>
        <taxon>Gammaproteobacteria</taxon>
        <taxon>Oceanospirillales</taxon>
        <taxon>Halomonadaceae</taxon>
        <taxon>Salinicola</taxon>
    </lineage>
</organism>
<dbReference type="EMBL" id="CP035631">
    <property type="protein sequence ID" value="WFF42246.1"/>
    <property type="molecule type" value="Genomic_DNA"/>
</dbReference>
<keyword evidence="3" id="KW-1185">Reference proteome</keyword>
<dbReference type="Gene3D" id="3.10.400.10">
    <property type="entry name" value="Sulfate adenylyltransferase"/>
    <property type="match status" value="1"/>
</dbReference>
<dbReference type="CDD" id="cd06553">
    <property type="entry name" value="ASCH_Ef3133_like"/>
    <property type="match status" value="1"/>
</dbReference>
<dbReference type="InterPro" id="IPR009326">
    <property type="entry name" value="DUF984"/>
</dbReference>
<dbReference type="InterPro" id="IPR015947">
    <property type="entry name" value="PUA-like_sf"/>
</dbReference>
<dbReference type="SMART" id="SM01022">
    <property type="entry name" value="ASCH"/>
    <property type="match status" value="1"/>
</dbReference>
<evidence type="ECO:0000313" key="2">
    <source>
        <dbReference type="EMBL" id="WFF42246.1"/>
    </source>
</evidence>
<name>A0ABY8FM20_9GAMM</name>
<protein>
    <submittedName>
        <fullName evidence="2">ASCH domain-containing protein</fullName>
    </submittedName>
</protein>
<evidence type="ECO:0000259" key="1">
    <source>
        <dbReference type="SMART" id="SM01022"/>
    </source>
</evidence>
<dbReference type="SUPFAM" id="SSF88697">
    <property type="entry name" value="PUA domain-like"/>
    <property type="match status" value="1"/>
</dbReference>
<dbReference type="Proteomes" id="UP001321526">
    <property type="component" value="Chromosome"/>
</dbReference>
<reference evidence="2 3" key="1">
    <citation type="submission" date="2019-01" db="EMBL/GenBank/DDBJ databases">
        <title>Genome sequence of Salinicola endophyticus REST5.</title>
        <authorList>
            <person name="Nascimento F.X."/>
        </authorList>
    </citation>
    <scope>NUCLEOTIDE SEQUENCE [LARGE SCALE GENOMIC DNA]</scope>
    <source>
        <strain evidence="2 3">REST5</strain>
    </source>
</reference>
<accession>A0ABY8FM20</accession>
<dbReference type="PANTHER" id="PTHR39203:SF1">
    <property type="entry name" value="CYTOPLASMIC PROTEIN"/>
    <property type="match status" value="1"/>
</dbReference>
<feature type="domain" description="ASCH" evidence="1">
    <location>
        <begin position="41"/>
        <end position="164"/>
    </location>
</feature>
<gene>
    <name evidence="2" type="ORF">EVC62_12430</name>
</gene>